<dbReference type="Gene3D" id="2.160.20.70">
    <property type="match status" value="1"/>
</dbReference>
<dbReference type="KEGG" id="ppa:PAS_chr1-4_0131"/>
<gene>
    <name evidence="2" type="ordered locus">PAS_chr1-4_0131</name>
</gene>
<reference evidence="2 3" key="1">
    <citation type="journal article" date="2009" name="Nat. Biotechnol.">
        <title>Genome sequence of the recombinant protein production host Pichia pastoris.</title>
        <authorList>
            <person name="De Schutter K."/>
            <person name="Lin Y.C."/>
            <person name="Tiels P."/>
            <person name="Van Hecke A."/>
            <person name="Glinka S."/>
            <person name="Weber-Lehmann J."/>
            <person name="Rouze P."/>
            <person name="Van de Peer Y."/>
            <person name="Callewaert N."/>
        </authorList>
    </citation>
    <scope>NUCLEOTIDE SEQUENCE [LARGE SCALE GENOMIC DNA]</scope>
    <source>
        <strain evidence="3">GS115 / ATCC 20864</strain>
    </source>
</reference>
<proteinExistence type="predicted"/>
<dbReference type="InterPro" id="IPR012945">
    <property type="entry name" value="Tubulin-bd_cofactor_C_dom"/>
</dbReference>
<dbReference type="InParanoid" id="C4QXI6"/>
<dbReference type="OrthoDB" id="194775at2759"/>
<dbReference type="eggNOG" id="ENOG502T1DX">
    <property type="taxonomic scope" value="Eukaryota"/>
</dbReference>
<dbReference type="Proteomes" id="UP000000314">
    <property type="component" value="Chromosome 1"/>
</dbReference>
<feature type="domain" description="Tubulin binding cofactor C-like" evidence="1">
    <location>
        <begin position="132"/>
        <end position="207"/>
    </location>
</feature>
<dbReference type="STRING" id="644223.C4QXI6"/>
<dbReference type="AlphaFoldDB" id="C4QXI6"/>
<dbReference type="GeneID" id="8197115"/>
<evidence type="ECO:0000259" key="1">
    <source>
        <dbReference type="Pfam" id="PF07986"/>
    </source>
</evidence>
<dbReference type="InterPro" id="IPR016098">
    <property type="entry name" value="CAP/MinC_C"/>
</dbReference>
<name>C4QXI6_KOMPG</name>
<dbReference type="EMBL" id="FN392319">
    <property type="protein sequence ID" value="CAY67959.1"/>
    <property type="molecule type" value="Genomic_DNA"/>
</dbReference>
<evidence type="ECO:0000313" key="2">
    <source>
        <dbReference type="EMBL" id="CAY67959.1"/>
    </source>
</evidence>
<organism evidence="2 3">
    <name type="scientific">Komagataella phaffii (strain GS115 / ATCC 20864)</name>
    <name type="common">Yeast</name>
    <name type="synonym">Pichia pastoris</name>
    <dbReference type="NCBI Taxonomy" id="644223"/>
    <lineage>
        <taxon>Eukaryota</taxon>
        <taxon>Fungi</taxon>
        <taxon>Dikarya</taxon>
        <taxon>Ascomycota</taxon>
        <taxon>Saccharomycotina</taxon>
        <taxon>Pichiomycetes</taxon>
        <taxon>Pichiales</taxon>
        <taxon>Pichiaceae</taxon>
        <taxon>Komagataella</taxon>
    </lineage>
</organism>
<sequence>MTDFLSKTKEIQHKIDSVTTITELYPLRLQINDLFQHQGSYLQYDQKLYKEASDLLINELLQKKKLLSKQGKFRFSNRQLLHRLCQKQAPRSRSTLKDSTNTIQSHVSPIRTYQCIKIVSETSITEQRLDHVVLKVVAPSTHISNISNCILFLNIKGPIYMSSVKNCFIISNSYQLRLHKVTNSVIDACIAKDDKRITIENCSKLLVNPCVQVDDFNWPNSSQSPNFKFKIVPSPLECNFKEGPIRDGLIVIDRLRDEAF</sequence>
<dbReference type="Pfam" id="PF07986">
    <property type="entry name" value="TBCC"/>
    <property type="match status" value="1"/>
</dbReference>
<dbReference type="SMR" id="C4QXI6"/>
<dbReference type="RefSeq" id="XP_002490240.1">
    <property type="nucleotide sequence ID" value="XM_002490195.1"/>
</dbReference>
<protein>
    <recommendedName>
        <fullName evidence="1">Tubulin binding cofactor C-like domain-containing protein</fullName>
    </recommendedName>
</protein>
<evidence type="ECO:0000313" key="3">
    <source>
        <dbReference type="Proteomes" id="UP000000314"/>
    </source>
</evidence>
<dbReference type="HOGENOM" id="CLU_1070028_0_0_1"/>
<accession>C4QXI6</accession>
<keyword evidence="3" id="KW-1185">Reference proteome</keyword>